<feature type="domain" description="DNA-directed DNA polymerase family B multifunctional" evidence="15">
    <location>
        <begin position="1177"/>
        <end position="1686"/>
    </location>
</feature>
<keyword evidence="8 13" id="KW-0239">DNA-directed DNA polymerase</keyword>
<comment type="cofactor">
    <cofactor evidence="1">
        <name>[4Fe-4S] cluster</name>
        <dbReference type="ChEBI" id="CHEBI:49883"/>
    </cofactor>
</comment>
<feature type="compositionally biased region" description="Low complexity" evidence="14">
    <location>
        <begin position="1739"/>
        <end position="1754"/>
    </location>
</feature>
<dbReference type="GO" id="GO:0005634">
    <property type="term" value="C:nucleus"/>
    <property type="evidence" value="ECO:0007669"/>
    <property type="project" value="TreeGrafter"/>
</dbReference>
<dbReference type="Gene3D" id="1.10.287.690">
    <property type="entry name" value="Helix hairpin bin"/>
    <property type="match status" value="1"/>
</dbReference>
<dbReference type="GO" id="GO:0051536">
    <property type="term" value="F:iron-sulfur cluster binding"/>
    <property type="evidence" value="ECO:0007669"/>
    <property type="project" value="UniProtKB-KW"/>
</dbReference>
<keyword evidence="7" id="KW-0862">Zinc</keyword>
<dbReference type="InterPro" id="IPR043502">
    <property type="entry name" value="DNA/RNA_pol_sf"/>
</dbReference>
<evidence type="ECO:0000259" key="16">
    <source>
        <dbReference type="Pfam" id="PF03104"/>
    </source>
</evidence>
<evidence type="ECO:0000256" key="10">
    <source>
        <dbReference type="ARBA" id="ARBA00023014"/>
    </source>
</evidence>
<feature type="region of interest" description="Disordered" evidence="14">
    <location>
        <begin position="209"/>
        <end position="241"/>
    </location>
</feature>
<dbReference type="InterPro" id="IPR030559">
    <property type="entry name" value="PolZ_Rev3"/>
</dbReference>
<accession>A0A8J4X049</accession>
<feature type="compositionally biased region" description="Pro residues" evidence="14">
    <location>
        <begin position="848"/>
        <end position="859"/>
    </location>
</feature>
<dbReference type="PRINTS" id="PR00106">
    <property type="entry name" value="DNAPOLB"/>
</dbReference>
<evidence type="ECO:0000256" key="11">
    <source>
        <dbReference type="ARBA" id="ARBA00023204"/>
    </source>
</evidence>
<dbReference type="Pfam" id="PF03104">
    <property type="entry name" value="DNA_pol_B_exo1"/>
    <property type="match status" value="1"/>
</dbReference>
<dbReference type="GO" id="GO:0046872">
    <property type="term" value="F:metal ion binding"/>
    <property type="evidence" value="ECO:0007669"/>
    <property type="project" value="UniProtKB-KW"/>
</dbReference>
<dbReference type="InterPro" id="IPR012337">
    <property type="entry name" value="RNaseH-like_sf"/>
</dbReference>
<dbReference type="SUPFAM" id="SSF56672">
    <property type="entry name" value="DNA/RNA polymerases"/>
    <property type="match status" value="1"/>
</dbReference>
<protein>
    <recommendedName>
        <fullName evidence="13">DNA polymerase</fullName>
        <ecNumber evidence="13">2.7.7.7</ecNumber>
    </recommendedName>
</protein>
<evidence type="ECO:0000256" key="4">
    <source>
        <dbReference type="ARBA" id="ARBA00022695"/>
    </source>
</evidence>
<keyword evidence="13" id="KW-0238">DNA-binding</keyword>
<keyword evidence="3 13" id="KW-0808">Transferase</keyword>
<dbReference type="Gene3D" id="3.90.1600.10">
    <property type="entry name" value="Palm domain of DNA polymerase"/>
    <property type="match status" value="1"/>
</dbReference>
<evidence type="ECO:0000313" key="18">
    <source>
        <dbReference type="Proteomes" id="UP000748531"/>
    </source>
</evidence>
<name>A0A8J4X049_9TREM</name>
<feature type="compositionally biased region" description="Polar residues" evidence="14">
    <location>
        <begin position="723"/>
        <end position="735"/>
    </location>
</feature>
<feature type="region of interest" description="Disordered" evidence="14">
    <location>
        <begin position="1739"/>
        <end position="1759"/>
    </location>
</feature>
<feature type="region of interest" description="Disordered" evidence="14">
    <location>
        <begin position="442"/>
        <end position="484"/>
    </location>
</feature>
<dbReference type="InterPro" id="IPR042087">
    <property type="entry name" value="DNA_pol_B_thumb"/>
</dbReference>
<evidence type="ECO:0000256" key="3">
    <source>
        <dbReference type="ARBA" id="ARBA00022679"/>
    </source>
</evidence>
<feature type="compositionally biased region" description="Acidic residues" evidence="14">
    <location>
        <begin position="448"/>
        <end position="466"/>
    </location>
</feature>
<keyword evidence="18" id="KW-1185">Reference proteome</keyword>
<comment type="catalytic activity">
    <reaction evidence="12 13">
        <text>DNA(n) + a 2'-deoxyribonucleoside 5'-triphosphate = DNA(n+1) + diphosphate</text>
        <dbReference type="Rhea" id="RHEA:22508"/>
        <dbReference type="Rhea" id="RHEA-COMP:17339"/>
        <dbReference type="Rhea" id="RHEA-COMP:17340"/>
        <dbReference type="ChEBI" id="CHEBI:33019"/>
        <dbReference type="ChEBI" id="CHEBI:61560"/>
        <dbReference type="ChEBI" id="CHEBI:173112"/>
        <dbReference type="EC" id="2.7.7.7"/>
    </reaction>
</comment>
<evidence type="ECO:0000256" key="14">
    <source>
        <dbReference type="SAM" id="MobiDB-lite"/>
    </source>
</evidence>
<dbReference type="InterPro" id="IPR017964">
    <property type="entry name" value="DNA-dir_DNA_pol_B_CS"/>
</dbReference>
<keyword evidence="6" id="KW-0227">DNA damage</keyword>
<dbReference type="Gene3D" id="3.30.420.10">
    <property type="entry name" value="Ribonuclease H-like superfamily/Ribonuclease H"/>
    <property type="match status" value="1"/>
</dbReference>
<dbReference type="OrthoDB" id="2414538at2759"/>
<dbReference type="GO" id="GO:0006260">
    <property type="term" value="P:DNA replication"/>
    <property type="evidence" value="ECO:0007669"/>
    <property type="project" value="UniProtKB-KW"/>
</dbReference>
<evidence type="ECO:0000256" key="1">
    <source>
        <dbReference type="ARBA" id="ARBA00001966"/>
    </source>
</evidence>
<dbReference type="InterPro" id="IPR006133">
    <property type="entry name" value="DNA-dir_DNA_pol_B_exonuc"/>
</dbReference>
<dbReference type="GO" id="GO:0000166">
    <property type="term" value="F:nucleotide binding"/>
    <property type="evidence" value="ECO:0007669"/>
    <property type="project" value="InterPro"/>
</dbReference>
<feature type="region of interest" description="Disordered" evidence="14">
    <location>
        <begin position="846"/>
        <end position="865"/>
    </location>
</feature>
<organism evidence="17 18">
    <name type="scientific">Paragonimus heterotremus</name>
    <dbReference type="NCBI Taxonomy" id="100268"/>
    <lineage>
        <taxon>Eukaryota</taxon>
        <taxon>Metazoa</taxon>
        <taxon>Spiralia</taxon>
        <taxon>Lophotrochozoa</taxon>
        <taxon>Platyhelminthes</taxon>
        <taxon>Trematoda</taxon>
        <taxon>Digenea</taxon>
        <taxon>Plagiorchiida</taxon>
        <taxon>Troglotremata</taxon>
        <taxon>Troglotrematidae</taxon>
        <taxon>Paragonimus</taxon>
    </lineage>
</organism>
<dbReference type="GO" id="GO:0003677">
    <property type="term" value="F:DNA binding"/>
    <property type="evidence" value="ECO:0007669"/>
    <property type="project" value="UniProtKB-KW"/>
</dbReference>
<keyword evidence="11" id="KW-0234">DNA repair</keyword>
<keyword evidence="13" id="KW-0235">DNA replication</keyword>
<dbReference type="Pfam" id="PF00136">
    <property type="entry name" value="DNA_pol_B"/>
    <property type="match status" value="1"/>
</dbReference>
<feature type="compositionally biased region" description="Basic and acidic residues" evidence="14">
    <location>
        <begin position="751"/>
        <end position="762"/>
    </location>
</feature>
<dbReference type="InterPro" id="IPR006172">
    <property type="entry name" value="DNA-dir_DNA_pol_B"/>
</dbReference>
<evidence type="ECO:0000313" key="17">
    <source>
        <dbReference type="EMBL" id="KAF5401392.1"/>
    </source>
</evidence>
<evidence type="ECO:0000256" key="12">
    <source>
        <dbReference type="ARBA" id="ARBA00049244"/>
    </source>
</evidence>
<dbReference type="GO" id="GO:0042276">
    <property type="term" value="P:error-prone translesion synthesis"/>
    <property type="evidence" value="ECO:0007669"/>
    <property type="project" value="TreeGrafter"/>
</dbReference>
<dbReference type="GO" id="GO:0000724">
    <property type="term" value="P:double-strand break repair via homologous recombination"/>
    <property type="evidence" value="ECO:0007669"/>
    <property type="project" value="TreeGrafter"/>
</dbReference>
<evidence type="ECO:0000256" key="9">
    <source>
        <dbReference type="ARBA" id="ARBA00023004"/>
    </source>
</evidence>
<gene>
    <name evidence="17" type="ORF">PHET_05389</name>
</gene>
<comment type="caution">
    <text evidence="17">The sequence shown here is derived from an EMBL/GenBank/DDBJ whole genome shotgun (WGS) entry which is preliminary data.</text>
</comment>
<evidence type="ECO:0000256" key="8">
    <source>
        <dbReference type="ARBA" id="ARBA00022932"/>
    </source>
</evidence>
<sequence length="1891" mass="209488">MLLTPHATMSSGVSTDGSVANPGLEALWAEERFRRMNHVLGSNASEIPSPEELLPLSKSKTVIESDKAGVLWNRWTQLCEQLAPKTRTESRLEIPSTTDDFVSEWLRQSQEDDLSNLDMDVQPEPTVDTFSMLADDQIVSPRSERESVVSGEAVSLTSTQVLLNAASQYELQRIASATEEVDALVPTGDSREGLPWGFLKSTSEWRSVESQKSLTTGPHGQDVLHSTAVGPDLLGSSDANQGTGLMGLSPSRLSSVSTVLVNPRSCSSFGDIRPVDDEATLLSQATRSAIQYVCSGGRDVHGSLEDFEHVVEAFDDASMLDLVDTGIEDWEDVEDQEWFTQIDVTEDSRRALNHDPVADRVSHSNHHDLAIGELERIEELDERSMSPVSLTEEDVSELLPLSPWSLRSDISASSPLPCAKNTETCQSQSLFDSLHSGDCTNISLLNDKDDEPIPQVDGTEDTEPSDSDNAVYQAPEPQPRSRRRRLGLRLTTHHMTKFQRVNTTPGYERQSVRLATEDTDHASSLPVRRHASASCQAVTQATQNVPLPKQNLEDCCVITPVSPTKANDDTFSVFQFDKKLFDRPVVLIEPIAGSLRPQTMTESFMDFGHAAATLHRPSPKDEFEDISTDNHTQLDVTDPAREMESDGSPSMRPSQPNLFDVTLGNLTLFSQTQCSSPSSVSEPSSPELLPIEIPIQGSLPMCWVPERSAPSLDVVARWLDQTTMNQPSSGNQTTPDDGVPICDNNLSDVDSPVKSDSNREEQSIQAPQCTSVDFVTCPIRSAVEHPPDASAADNSLLSTTSFSVLYPTASKRCFLPVQVDHTTVFSLELHCHIRMMSACSRRKRIALGPPPLNKPPSSTPTPRAGAVRGLLPDPALDSILLACLTVRQPSLKQSTQNVKLQPFVFVNICIFPNTDHRCDLPSRLGFTNYLSNSQRLLKACQPRFIWCTDEWNLLSWLVYFIQCFDPEILIGYDVERFSWGYLVERANRLGRNSYVRELSRLAPDIYNCPNCHVRIKQCKQFVDQHDSVHLDVSSLINTDLGECVCPCRPFDPESTPLNPIPPVRFSYGWPAGPGAGQTGGPFPCPGRVVLCLWRVVMPDLNLFEYSLETVALNLLKETVPKFPLAQLHQWLIEVPGVNRWRTVDYWCFRSVANLRIVDALDLIGRTSEFARVFGIEFFHVLSRGSQYRVESLLGRVAKQGNYLLASPTVAQRARQRAPEVIPLNLEPDSRLYIDGPVAVLDFQSLYPSIMIAYNYCYSTVLGRLTCLQNGEENLFDLGCLSHSLPVGLIQRLGSNVNISPNGVVFVNSTVREGVLPRILRQLLTTRLMIKDSMKLYKCDKSLTRLLDARQLGIKLMANVIYGYTSASFSGRMPCVELGDSIVHKARETLERAIHWVDSGDITLPAWVTGRTKPRVVYGDTDSLFIHLPGCGQSEAFIVAQTIADTISARNPAPIKLKLEKVYYPCLLEAKKRYVGYAYESPTDTVPKFDAKGIETVRRDGCPFVGKVLEETLRVMFDQFPLPPATFTACQNAGELVGDGTDKPSDFSNVGYQLKLAQTRVQETVHRFGHRLMHGQIRFADCLLSRPYWGQNAYRPGAFAPALQVTRRLLSLDPRAEPAVGERVVYFVAPGRADQTLISCVRAVSELCPLIMPANTDLAVGRRVLAPRLNLSYYLEKQLVPPLERFAQLLGWNVQQWLSDLPRHSTNQGHRHRLTTWPKSDIIVDSPSSPSCSLNRLGSFGSPSSSFSQSPGPSIRGRRPVIRRRQSALMRAFVGRPVRVCPSCSVHVSLTARTDPFGHCLSCVEHHAGLTAVGAVRFGAEFMRASSELARAERICTGCVRHRGAQCDAIWMCISVHCPAHSDRLLASAGLACLWTKYTNQLTSLDSTASWT</sequence>
<reference evidence="17" key="1">
    <citation type="submission" date="2019-05" db="EMBL/GenBank/DDBJ databases">
        <title>Annotation for the trematode Paragonimus heterotremus.</title>
        <authorList>
            <person name="Choi Y.-J."/>
        </authorList>
    </citation>
    <scope>NUCLEOTIDE SEQUENCE</scope>
    <source>
        <strain evidence="17">LC</strain>
    </source>
</reference>
<comment type="similarity">
    <text evidence="2 13">Belongs to the DNA polymerase type-B family.</text>
</comment>
<dbReference type="Gene3D" id="1.10.132.60">
    <property type="entry name" value="DNA polymerase family B, C-terminal domain"/>
    <property type="match status" value="1"/>
</dbReference>
<evidence type="ECO:0000256" key="6">
    <source>
        <dbReference type="ARBA" id="ARBA00022763"/>
    </source>
</evidence>
<feature type="domain" description="DNA-directed DNA polymerase family B exonuclease" evidence="16">
    <location>
        <begin position="942"/>
        <end position="1002"/>
    </location>
</feature>
<dbReference type="GO" id="GO:0003887">
    <property type="term" value="F:DNA-directed DNA polymerase activity"/>
    <property type="evidence" value="ECO:0007669"/>
    <property type="project" value="UniProtKB-KW"/>
</dbReference>
<dbReference type="FunFam" id="1.10.287.690:FF:000002">
    <property type="entry name" value="DNA polymerase zeta"/>
    <property type="match status" value="1"/>
</dbReference>
<dbReference type="SUPFAM" id="SSF53098">
    <property type="entry name" value="Ribonuclease H-like"/>
    <property type="match status" value="1"/>
</dbReference>
<keyword evidence="5" id="KW-0479">Metal-binding</keyword>
<evidence type="ECO:0000259" key="15">
    <source>
        <dbReference type="Pfam" id="PF00136"/>
    </source>
</evidence>
<feature type="region of interest" description="Disordered" evidence="14">
    <location>
        <begin position="630"/>
        <end position="655"/>
    </location>
</feature>
<evidence type="ECO:0000256" key="7">
    <source>
        <dbReference type="ARBA" id="ARBA00022833"/>
    </source>
</evidence>
<dbReference type="EMBL" id="LUCH01002503">
    <property type="protein sequence ID" value="KAF5401392.1"/>
    <property type="molecule type" value="Genomic_DNA"/>
</dbReference>
<dbReference type="SMART" id="SM00486">
    <property type="entry name" value="POLBc"/>
    <property type="match status" value="1"/>
</dbReference>
<keyword evidence="9" id="KW-0408">Iron</keyword>
<keyword evidence="4 13" id="KW-0548">Nucleotidyltransferase</keyword>
<dbReference type="InterPro" id="IPR036397">
    <property type="entry name" value="RNaseH_sf"/>
</dbReference>
<keyword evidence="10" id="KW-0411">Iron-sulfur</keyword>
<dbReference type="PANTHER" id="PTHR45812">
    <property type="entry name" value="DNA POLYMERASE ZETA CATALYTIC SUBUNIT"/>
    <property type="match status" value="1"/>
</dbReference>
<feature type="region of interest" description="Disordered" evidence="14">
    <location>
        <begin position="723"/>
        <end position="765"/>
    </location>
</feature>
<dbReference type="EC" id="2.7.7.7" evidence="13"/>
<dbReference type="PROSITE" id="PS00116">
    <property type="entry name" value="DNA_POLYMERASE_B"/>
    <property type="match status" value="1"/>
</dbReference>
<dbReference type="Proteomes" id="UP000748531">
    <property type="component" value="Unassembled WGS sequence"/>
</dbReference>
<feature type="compositionally biased region" description="Polar residues" evidence="14">
    <location>
        <begin position="209"/>
        <end position="218"/>
    </location>
</feature>
<dbReference type="GO" id="GO:0016035">
    <property type="term" value="C:zeta DNA polymerase complex"/>
    <property type="evidence" value="ECO:0007669"/>
    <property type="project" value="InterPro"/>
</dbReference>
<proteinExistence type="inferred from homology"/>
<evidence type="ECO:0000256" key="5">
    <source>
        <dbReference type="ARBA" id="ARBA00022723"/>
    </source>
</evidence>
<evidence type="ECO:0000256" key="2">
    <source>
        <dbReference type="ARBA" id="ARBA00005755"/>
    </source>
</evidence>
<dbReference type="InterPro" id="IPR006134">
    <property type="entry name" value="DNA-dir_DNA_pol_B_multi_dom"/>
</dbReference>
<evidence type="ECO:0000256" key="13">
    <source>
        <dbReference type="RuleBase" id="RU000442"/>
    </source>
</evidence>
<dbReference type="InterPro" id="IPR023211">
    <property type="entry name" value="DNA_pol_palm_dom_sf"/>
</dbReference>
<dbReference type="PANTHER" id="PTHR45812:SF1">
    <property type="entry name" value="DNA POLYMERASE ZETA CATALYTIC SUBUNIT"/>
    <property type="match status" value="1"/>
</dbReference>